<dbReference type="Proteomes" id="UP001476798">
    <property type="component" value="Unassembled WGS sequence"/>
</dbReference>
<protein>
    <submittedName>
        <fullName evidence="1">Uncharacterized protein</fullName>
    </submittedName>
</protein>
<comment type="caution">
    <text evidence="1">The sequence shown here is derived from an EMBL/GenBank/DDBJ whole genome shotgun (WGS) entry which is preliminary data.</text>
</comment>
<name>A0ABV0PUD1_9TELE</name>
<keyword evidence="2" id="KW-1185">Reference proteome</keyword>
<dbReference type="EMBL" id="JAHRIO010087830">
    <property type="protein sequence ID" value="MEQ2186942.1"/>
    <property type="molecule type" value="Genomic_DNA"/>
</dbReference>
<organism evidence="1 2">
    <name type="scientific">Goodea atripinnis</name>
    <dbReference type="NCBI Taxonomy" id="208336"/>
    <lineage>
        <taxon>Eukaryota</taxon>
        <taxon>Metazoa</taxon>
        <taxon>Chordata</taxon>
        <taxon>Craniata</taxon>
        <taxon>Vertebrata</taxon>
        <taxon>Euteleostomi</taxon>
        <taxon>Actinopterygii</taxon>
        <taxon>Neopterygii</taxon>
        <taxon>Teleostei</taxon>
        <taxon>Neoteleostei</taxon>
        <taxon>Acanthomorphata</taxon>
        <taxon>Ovalentaria</taxon>
        <taxon>Atherinomorphae</taxon>
        <taxon>Cyprinodontiformes</taxon>
        <taxon>Goodeidae</taxon>
        <taxon>Goodea</taxon>
    </lineage>
</organism>
<proteinExistence type="predicted"/>
<accession>A0ABV0PUD1</accession>
<evidence type="ECO:0000313" key="1">
    <source>
        <dbReference type="EMBL" id="MEQ2186942.1"/>
    </source>
</evidence>
<sequence length="111" mass="12115">MTRHFVQDKKQLIRAAGTQPLASTGPLVSLKLEQTGRNAALCLHSKSAVVETENFVLSPLGHRSQGFSSLWPSLSHACTLSLVVIISNKTRTNNPATPAIYDFCRLYTSSM</sequence>
<reference evidence="1 2" key="1">
    <citation type="submission" date="2021-06" db="EMBL/GenBank/DDBJ databases">
        <authorList>
            <person name="Palmer J.M."/>
        </authorList>
    </citation>
    <scope>NUCLEOTIDE SEQUENCE [LARGE SCALE GENOMIC DNA]</scope>
    <source>
        <strain evidence="1 2">GA_2019</strain>
        <tissue evidence="1">Muscle</tissue>
    </source>
</reference>
<gene>
    <name evidence="1" type="ORF">GOODEAATRI_034035</name>
</gene>
<evidence type="ECO:0000313" key="2">
    <source>
        <dbReference type="Proteomes" id="UP001476798"/>
    </source>
</evidence>